<organism evidence="1 2">
    <name type="scientific">Diphasiastrum complanatum</name>
    <name type="common">Issler's clubmoss</name>
    <name type="synonym">Lycopodium complanatum</name>
    <dbReference type="NCBI Taxonomy" id="34168"/>
    <lineage>
        <taxon>Eukaryota</taxon>
        <taxon>Viridiplantae</taxon>
        <taxon>Streptophyta</taxon>
        <taxon>Embryophyta</taxon>
        <taxon>Tracheophyta</taxon>
        <taxon>Lycopodiopsida</taxon>
        <taxon>Lycopodiales</taxon>
        <taxon>Lycopodiaceae</taxon>
        <taxon>Lycopodioideae</taxon>
        <taxon>Diphasiastrum</taxon>
    </lineage>
</organism>
<gene>
    <name evidence="1" type="ORF">O6H91_19G049800</name>
</gene>
<sequence length="109" mass="12168">MRRSELMSKGLRLLLRSQFSHLGCRSADISGWNGGNLQLLVPCRNTQVSSFSSIWGSVGAGSLCMNLPSNSDCSGVVMFPSSFVIYRVYHHKINSDLLGLTIIYMMFWM</sequence>
<comment type="caution">
    <text evidence="1">The sequence shown here is derived from an EMBL/GenBank/DDBJ whole genome shotgun (WGS) entry which is preliminary data.</text>
</comment>
<name>A0ACC2AV68_DIPCM</name>
<accession>A0ACC2AV68</accession>
<evidence type="ECO:0000313" key="2">
    <source>
        <dbReference type="Proteomes" id="UP001162992"/>
    </source>
</evidence>
<reference evidence="2" key="1">
    <citation type="journal article" date="2024" name="Proc. Natl. Acad. Sci. U.S.A.">
        <title>Extraordinary preservation of gene collinearity over three hundred million years revealed in homosporous lycophytes.</title>
        <authorList>
            <person name="Li C."/>
            <person name="Wickell D."/>
            <person name="Kuo L.Y."/>
            <person name="Chen X."/>
            <person name="Nie B."/>
            <person name="Liao X."/>
            <person name="Peng D."/>
            <person name="Ji J."/>
            <person name="Jenkins J."/>
            <person name="Williams M."/>
            <person name="Shu S."/>
            <person name="Plott C."/>
            <person name="Barry K."/>
            <person name="Rajasekar S."/>
            <person name="Grimwood J."/>
            <person name="Han X."/>
            <person name="Sun S."/>
            <person name="Hou Z."/>
            <person name="He W."/>
            <person name="Dai G."/>
            <person name="Sun C."/>
            <person name="Schmutz J."/>
            <person name="Leebens-Mack J.H."/>
            <person name="Li F.W."/>
            <person name="Wang L."/>
        </authorList>
    </citation>
    <scope>NUCLEOTIDE SEQUENCE [LARGE SCALE GENOMIC DNA]</scope>
    <source>
        <strain evidence="2">cv. PW_Plant_1</strain>
    </source>
</reference>
<keyword evidence="2" id="KW-1185">Reference proteome</keyword>
<dbReference type="EMBL" id="CM055110">
    <property type="protein sequence ID" value="KAJ7521356.1"/>
    <property type="molecule type" value="Genomic_DNA"/>
</dbReference>
<dbReference type="Proteomes" id="UP001162992">
    <property type="component" value="Chromosome 19"/>
</dbReference>
<proteinExistence type="predicted"/>
<protein>
    <submittedName>
        <fullName evidence="1">Uncharacterized protein</fullName>
    </submittedName>
</protein>
<evidence type="ECO:0000313" key="1">
    <source>
        <dbReference type="EMBL" id="KAJ7521356.1"/>
    </source>
</evidence>